<proteinExistence type="predicted"/>
<dbReference type="RefSeq" id="WP_159977452.1">
    <property type="nucleotide sequence ID" value="NZ_BLIV01000004.1"/>
</dbReference>
<evidence type="ECO:0000256" key="1">
    <source>
        <dbReference type="SAM" id="MobiDB-lite"/>
    </source>
</evidence>
<sequence>MHVVFRESHGLEETETPTDLGQTPGDLVVLSFSDSDLGAFAEAWRRGGGPEGRLPTLRLANLAALKHPLSVDTYVEQTLEGAQGILIRLIGGVPYWSYGLQQVRALAERKGIALAVLPADGRVDTRLDDYATLPVSTLRRLSHLCDTGGVVAAQAALAQMALAAGLYAGPVRGAKSLPTVGAWTPEHGVTCPVLTLAASDKPRLLITFYRSYLVAADLAPIEALFTAFRTRGYEVLGLFAPSLKAPEAAGWLRRQVAHLAPAAIINATAFSGKGDDGTSPLDAGGVPVFQVALATSTRDAWAEAERGLSPADLAMHVVLPEVDGRIMAGVASFKEPGQRDPQLQFSRYAHAPVPDRIAAIADRVHGWLTLARTPVAERRIALLLSTYPGKDWNRGHAVGLDAPASAQAILDDLRDAGYAIPTSHRRHTDVTSTLHRRWTLAAYRAALACLPRRLQADLEAAWGAPEDDPMVQDGAFHFPVTEAGQAIIALQPERGHPNRRVDDYHDLSRTPRHGYVAFYLWLQTQVDALVHIGAHGTLEWLPGKSVALSEACWPEVLTGALPVIYPFIVNDPGEAAQAKRRIGAVTLGHVPPPLRASGTPDRLVRLEALLDEFSNADGLDPRRRDRLQVDIRDEAQALGVEDDLGLDRAGCNAEAITRIDHFVCDIKEMQFGEGLHIWGRPARAATPFETSLSVAAERQALLDALDGRRVPAGPSGSPYRGRMDVLPTGRNLYTTDPRAVPTRAAYAQGVTLADELIRRHLQDVGDWPRGLIVDLWGSATMRTAGEEFAMALALLGTRPVWDAGSERVSGIEVLPITELDRPRIDVTLRVSGLFRDVFPTLSALFGQAVRALANRDEAPDWNPYVGRADLARVYGPQPGRFGVGMADALDTYTSEGRAAAGEAWLSASAWALDGEKAAHHSPGIRARVAQADSFVHAQDLPETDLLLAADYAAHEAGFAAAQAVTGGQAALYHLDTTDPARPRARAVPEEIARVVQARAANPAWVAGMRAHGFRGAAEIAATLDHMAAFAQLAGAVSSHLFDLYHDATLGHAETDQFLQDANPEAHAAMVARFAELHAAGLWQTRRNSILAHLEAAQ</sequence>
<evidence type="ECO:0000313" key="3">
    <source>
        <dbReference type="EMBL" id="GFE50559.1"/>
    </source>
</evidence>
<dbReference type="CDD" id="cd10150">
    <property type="entry name" value="CobN_like"/>
    <property type="match status" value="1"/>
</dbReference>
<dbReference type="Proteomes" id="UP000436522">
    <property type="component" value="Unassembled WGS sequence"/>
</dbReference>
<protein>
    <submittedName>
        <fullName evidence="3">Cobaltochelatase subunit CobN</fullName>
    </submittedName>
</protein>
<dbReference type="InterPro" id="IPR003672">
    <property type="entry name" value="CobN/Mg_chltase"/>
</dbReference>
<dbReference type="NCBIfam" id="NF008973">
    <property type="entry name" value="PRK12321.1"/>
    <property type="match status" value="1"/>
</dbReference>
<name>A0A640VRA4_9RHOB</name>
<comment type="caution">
    <text evidence="3">The sequence shown here is derived from an EMBL/GenBank/DDBJ whole genome shotgun (WGS) entry which is preliminary data.</text>
</comment>
<dbReference type="OrthoDB" id="9757976at2"/>
<dbReference type="AlphaFoldDB" id="A0A640VRA4"/>
<dbReference type="PANTHER" id="PTHR44119:SF4">
    <property type="entry name" value="AEROBIC COBALTOCHELATASE SUBUNIT COBN"/>
    <property type="match status" value="1"/>
</dbReference>
<dbReference type="Pfam" id="PF02514">
    <property type="entry name" value="CobN-Mg_chel"/>
    <property type="match status" value="2"/>
</dbReference>
<gene>
    <name evidence="3" type="primary">cobN</name>
    <name evidence="3" type="ORF">So717_23120</name>
</gene>
<feature type="domain" description="CobN/magnesium chelatase" evidence="2">
    <location>
        <begin position="695"/>
        <end position="1087"/>
    </location>
</feature>
<evidence type="ECO:0000313" key="4">
    <source>
        <dbReference type="Proteomes" id="UP000436522"/>
    </source>
</evidence>
<evidence type="ECO:0000259" key="2">
    <source>
        <dbReference type="Pfam" id="PF02514"/>
    </source>
</evidence>
<feature type="region of interest" description="Disordered" evidence="1">
    <location>
        <begin position="1"/>
        <end position="23"/>
    </location>
</feature>
<feature type="domain" description="CobN/magnesium chelatase" evidence="2">
    <location>
        <begin position="173"/>
        <end position="686"/>
    </location>
</feature>
<dbReference type="EMBL" id="BLIV01000004">
    <property type="protein sequence ID" value="GFE50559.1"/>
    <property type="molecule type" value="Genomic_DNA"/>
</dbReference>
<reference evidence="3 4" key="1">
    <citation type="submission" date="2019-12" db="EMBL/GenBank/DDBJ databases">
        <title>Roseobacter cerasinus sp. nov., isolated from seawater around aquaculture.</title>
        <authorList>
            <person name="Muramatsu S."/>
            <person name="Takabe Y."/>
            <person name="Mori K."/>
            <person name="Takaichi S."/>
            <person name="Hanada S."/>
        </authorList>
    </citation>
    <scope>NUCLEOTIDE SEQUENCE [LARGE SCALE GENOMIC DNA]</scope>
    <source>
        <strain evidence="3 4">AI77</strain>
    </source>
</reference>
<keyword evidence="4" id="KW-1185">Reference proteome</keyword>
<organism evidence="3 4">
    <name type="scientific">Roseobacter cerasinus</name>
    <dbReference type="NCBI Taxonomy" id="2602289"/>
    <lineage>
        <taxon>Bacteria</taxon>
        <taxon>Pseudomonadati</taxon>
        <taxon>Pseudomonadota</taxon>
        <taxon>Alphaproteobacteria</taxon>
        <taxon>Rhodobacterales</taxon>
        <taxon>Roseobacteraceae</taxon>
        <taxon>Roseobacter</taxon>
    </lineage>
</organism>
<feature type="compositionally biased region" description="Basic and acidic residues" evidence="1">
    <location>
        <begin position="1"/>
        <end position="12"/>
    </location>
</feature>
<dbReference type="PANTHER" id="PTHR44119">
    <property type="entry name" value="MAGNESIUM-CHELATASE SUBUNIT CHLH, CHLOROPLASTIC"/>
    <property type="match status" value="1"/>
</dbReference>
<accession>A0A640VRA4</accession>